<evidence type="ECO:0000256" key="2">
    <source>
        <dbReference type="SAM" id="SignalP"/>
    </source>
</evidence>
<sequence>MSMKKLTTLLYLLSCSVRSITQDLWTLPGSHEKNGITSYGLVVNDSNLVQGLLKVNGALVGSSRTEKDCSPFYNDRVTLLLRPEPRNPLTLRNPTNNVNRTRNY</sequence>
<feature type="signal peptide" evidence="2">
    <location>
        <begin position="1"/>
        <end position="21"/>
    </location>
</feature>
<dbReference type="AlphaFoldDB" id="A0A830BX82"/>
<feature type="region of interest" description="Disordered" evidence="1">
    <location>
        <begin position="85"/>
        <end position="104"/>
    </location>
</feature>
<keyword evidence="4" id="KW-1185">Reference proteome</keyword>
<name>A0A830BX82_9LAMI</name>
<proteinExistence type="predicted"/>
<dbReference type="Proteomes" id="UP000653305">
    <property type="component" value="Unassembled WGS sequence"/>
</dbReference>
<dbReference type="EMBL" id="BMAC01000159">
    <property type="protein sequence ID" value="GFP88015.1"/>
    <property type="molecule type" value="Genomic_DNA"/>
</dbReference>
<gene>
    <name evidence="3" type="ORF">PHJA_000945200</name>
</gene>
<accession>A0A830BX82</accession>
<evidence type="ECO:0000313" key="4">
    <source>
        <dbReference type="Proteomes" id="UP000653305"/>
    </source>
</evidence>
<feature type="compositionally biased region" description="Low complexity" evidence="1">
    <location>
        <begin position="87"/>
        <end position="104"/>
    </location>
</feature>
<comment type="caution">
    <text evidence="3">The sequence shown here is derived from an EMBL/GenBank/DDBJ whole genome shotgun (WGS) entry which is preliminary data.</text>
</comment>
<evidence type="ECO:0000256" key="1">
    <source>
        <dbReference type="SAM" id="MobiDB-lite"/>
    </source>
</evidence>
<protein>
    <submittedName>
        <fullName evidence="3">Protein ycf2</fullName>
    </submittedName>
</protein>
<evidence type="ECO:0000313" key="3">
    <source>
        <dbReference type="EMBL" id="GFP88015.1"/>
    </source>
</evidence>
<organism evidence="3 4">
    <name type="scientific">Phtheirospermum japonicum</name>
    <dbReference type="NCBI Taxonomy" id="374723"/>
    <lineage>
        <taxon>Eukaryota</taxon>
        <taxon>Viridiplantae</taxon>
        <taxon>Streptophyta</taxon>
        <taxon>Embryophyta</taxon>
        <taxon>Tracheophyta</taxon>
        <taxon>Spermatophyta</taxon>
        <taxon>Magnoliopsida</taxon>
        <taxon>eudicotyledons</taxon>
        <taxon>Gunneridae</taxon>
        <taxon>Pentapetalae</taxon>
        <taxon>asterids</taxon>
        <taxon>lamiids</taxon>
        <taxon>Lamiales</taxon>
        <taxon>Orobanchaceae</taxon>
        <taxon>Orobanchaceae incertae sedis</taxon>
        <taxon>Phtheirospermum</taxon>
    </lineage>
</organism>
<feature type="chain" id="PRO_5033022899" evidence="2">
    <location>
        <begin position="22"/>
        <end position="104"/>
    </location>
</feature>
<dbReference type="OrthoDB" id="1909036at2759"/>
<keyword evidence="2" id="KW-0732">Signal</keyword>
<reference evidence="3" key="1">
    <citation type="submission" date="2020-07" db="EMBL/GenBank/DDBJ databases">
        <title>Ethylene signaling mediates host invasion by parasitic plants.</title>
        <authorList>
            <person name="Yoshida S."/>
        </authorList>
    </citation>
    <scope>NUCLEOTIDE SEQUENCE</scope>
    <source>
        <strain evidence="3">Okayama</strain>
    </source>
</reference>